<sequence length="403" mass="43851">MTKKQQQRHTSLGPNHHQNSRQEEIHEFMMIQRHDRSASKTMTKRREDAARERVQRALTKVQRESKELRSPPPKRNGDSDLNLTTDTTGTKPTTILVPPRPLSDEECCLCSSNANINSNETESQSDLKDEASLTSKAFLASTLSLSPRRAWELAPLIEALGQFALSDEIFQPPSTQTLDPLPVNLQSLLHSAQTKPNEAKDATIAAGKANAHSLHELLQSLDAMQHCETIAESMNDENSRVTNNAANAQMQSSSNDVLDVDNVSRSGSSLILPGSISVEDGRGIDEDQQIQQDGGTRIKQSEKGCVCIVGIGIDENNSNDRNEEKSTGDKEGSVYQEIGSGFAWVVDVSPTLKGDNGNAKCDFRSSGSGQESGANHSSEDAGSSSISDSEEEYDSSSFECMTL</sequence>
<accession>B8C8E1</accession>
<dbReference type="GeneID" id="7453066"/>
<feature type="region of interest" description="Disordered" evidence="1">
    <location>
        <begin position="356"/>
        <end position="403"/>
    </location>
</feature>
<dbReference type="RefSeq" id="XP_002292297.1">
    <property type="nucleotide sequence ID" value="XM_002292261.1"/>
</dbReference>
<protein>
    <submittedName>
        <fullName evidence="2">Uncharacterized protein</fullName>
    </submittedName>
</protein>
<feature type="compositionally biased region" description="Basic and acidic residues" evidence="1">
    <location>
        <begin position="20"/>
        <end position="69"/>
    </location>
</feature>
<gene>
    <name evidence="2" type="ORF">THAPSDRAFT_8094</name>
</gene>
<feature type="compositionally biased region" description="Low complexity" evidence="1">
    <location>
        <begin position="84"/>
        <end position="94"/>
    </location>
</feature>
<reference evidence="2 3" key="2">
    <citation type="journal article" date="2008" name="Nature">
        <title>The Phaeodactylum genome reveals the evolutionary history of diatom genomes.</title>
        <authorList>
            <person name="Bowler C."/>
            <person name="Allen A.E."/>
            <person name="Badger J.H."/>
            <person name="Grimwood J."/>
            <person name="Jabbari K."/>
            <person name="Kuo A."/>
            <person name="Maheswari U."/>
            <person name="Martens C."/>
            <person name="Maumus F."/>
            <person name="Otillar R.P."/>
            <person name="Rayko E."/>
            <person name="Salamov A."/>
            <person name="Vandepoele K."/>
            <person name="Beszteri B."/>
            <person name="Gruber A."/>
            <person name="Heijde M."/>
            <person name="Katinka M."/>
            <person name="Mock T."/>
            <person name="Valentin K."/>
            <person name="Verret F."/>
            <person name="Berges J.A."/>
            <person name="Brownlee C."/>
            <person name="Cadoret J.P."/>
            <person name="Chiovitti A."/>
            <person name="Choi C.J."/>
            <person name="Coesel S."/>
            <person name="De Martino A."/>
            <person name="Detter J.C."/>
            <person name="Durkin C."/>
            <person name="Falciatore A."/>
            <person name="Fournet J."/>
            <person name="Haruta M."/>
            <person name="Huysman M.J."/>
            <person name="Jenkins B.D."/>
            <person name="Jiroutova K."/>
            <person name="Jorgensen R.E."/>
            <person name="Joubert Y."/>
            <person name="Kaplan A."/>
            <person name="Kroger N."/>
            <person name="Kroth P.G."/>
            <person name="La Roche J."/>
            <person name="Lindquist E."/>
            <person name="Lommer M."/>
            <person name="Martin-Jezequel V."/>
            <person name="Lopez P.J."/>
            <person name="Lucas S."/>
            <person name="Mangogna M."/>
            <person name="McGinnis K."/>
            <person name="Medlin L.K."/>
            <person name="Montsant A."/>
            <person name="Oudot-Le Secq M.P."/>
            <person name="Napoli C."/>
            <person name="Obornik M."/>
            <person name="Parker M.S."/>
            <person name="Petit J.L."/>
            <person name="Porcel B.M."/>
            <person name="Poulsen N."/>
            <person name="Robison M."/>
            <person name="Rychlewski L."/>
            <person name="Rynearson T.A."/>
            <person name="Schmutz J."/>
            <person name="Shapiro H."/>
            <person name="Siaut M."/>
            <person name="Stanley M."/>
            <person name="Sussman M.R."/>
            <person name="Taylor A.R."/>
            <person name="Vardi A."/>
            <person name="von Dassow P."/>
            <person name="Vyverman W."/>
            <person name="Willis A."/>
            <person name="Wyrwicz L.S."/>
            <person name="Rokhsar D.S."/>
            <person name="Weissenbach J."/>
            <person name="Armbrust E.V."/>
            <person name="Green B.R."/>
            <person name="Van de Peer Y."/>
            <person name="Grigoriev I.V."/>
        </authorList>
    </citation>
    <scope>NUCLEOTIDE SEQUENCE [LARGE SCALE GENOMIC DNA]</scope>
    <source>
        <strain evidence="2 3">CCMP1335</strain>
    </source>
</reference>
<name>B8C8E1_THAPS</name>
<feature type="compositionally biased region" description="Polar residues" evidence="1">
    <location>
        <begin position="365"/>
        <end position="376"/>
    </location>
</feature>
<evidence type="ECO:0000313" key="2">
    <source>
        <dbReference type="EMBL" id="EED90272.1"/>
    </source>
</evidence>
<dbReference type="KEGG" id="tps:THAPSDRAFT_8094"/>
<keyword evidence="3" id="KW-1185">Reference proteome</keyword>
<feature type="region of interest" description="Disordered" evidence="1">
    <location>
        <begin position="1"/>
        <end position="99"/>
    </location>
</feature>
<evidence type="ECO:0000256" key="1">
    <source>
        <dbReference type="SAM" id="MobiDB-lite"/>
    </source>
</evidence>
<organism evidence="2 3">
    <name type="scientific">Thalassiosira pseudonana</name>
    <name type="common">Marine diatom</name>
    <name type="synonym">Cyclotella nana</name>
    <dbReference type="NCBI Taxonomy" id="35128"/>
    <lineage>
        <taxon>Eukaryota</taxon>
        <taxon>Sar</taxon>
        <taxon>Stramenopiles</taxon>
        <taxon>Ochrophyta</taxon>
        <taxon>Bacillariophyta</taxon>
        <taxon>Coscinodiscophyceae</taxon>
        <taxon>Thalassiosirophycidae</taxon>
        <taxon>Thalassiosirales</taxon>
        <taxon>Thalassiosiraceae</taxon>
        <taxon>Thalassiosira</taxon>
    </lineage>
</organism>
<dbReference type="HOGENOM" id="CLU_684257_0_0_1"/>
<dbReference type="InParanoid" id="B8C8E1"/>
<reference evidence="2 3" key="1">
    <citation type="journal article" date="2004" name="Science">
        <title>The genome of the diatom Thalassiosira pseudonana: ecology, evolution, and metabolism.</title>
        <authorList>
            <person name="Armbrust E.V."/>
            <person name="Berges J.A."/>
            <person name="Bowler C."/>
            <person name="Green B.R."/>
            <person name="Martinez D."/>
            <person name="Putnam N.H."/>
            <person name="Zhou S."/>
            <person name="Allen A.E."/>
            <person name="Apt K.E."/>
            <person name="Bechner M."/>
            <person name="Brzezinski M.A."/>
            <person name="Chaal B.K."/>
            <person name="Chiovitti A."/>
            <person name="Davis A.K."/>
            <person name="Demarest M.S."/>
            <person name="Detter J.C."/>
            <person name="Glavina T."/>
            <person name="Goodstein D."/>
            <person name="Hadi M.Z."/>
            <person name="Hellsten U."/>
            <person name="Hildebrand M."/>
            <person name="Jenkins B.D."/>
            <person name="Jurka J."/>
            <person name="Kapitonov V.V."/>
            <person name="Kroger N."/>
            <person name="Lau W.W."/>
            <person name="Lane T.W."/>
            <person name="Larimer F.W."/>
            <person name="Lippmeier J.C."/>
            <person name="Lucas S."/>
            <person name="Medina M."/>
            <person name="Montsant A."/>
            <person name="Obornik M."/>
            <person name="Parker M.S."/>
            <person name="Palenik B."/>
            <person name="Pazour G.J."/>
            <person name="Richardson P.M."/>
            <person name="Rynearson T.A."/>
            <person name="Saito M.A."/>
            <person name="Schwartz D.C."/>
            <person name="Thamatrakoln K."/>
            <person name="Valentin K."/>
            <person name="Vardi A."/>
            <person name="Wilkerson F.P."/>
            <person name="Rokhsar D.S."/>
        </authorList>
    </citation>
    <scope>NUCLEOTIDE SEQUENCE [LARGE SCALE GENOMIC DNA]</scope>
    <source>
        <strain evidence="2 3">CCMP1335</strain>
    </source>
</reference>
<proteinExistence type="predicted"/>
<feature type="compositionally biased region" description="Polar residues" evidence="1">
    <location>
        <begin position="8"/>
        <end position="17"/>
    </location>
</feature>
<dbReference type="Proteomes" id="UP000001449">
    <property type="component" value="Chromosome 9"/>
</dbReference>
<dbReference type="AlphaFoldDB" id="B8C8E1"/>
<dbReference type="EMBL" id="CM000645">
    <property type="protein sequence ID" value="EED90272.1"/>
    <property type="molecule type" value="Genomic_DNA"/>
</dbReference>
<dbReference type="PaxDb" id="35128-Thaps8094"/>
<evidence type="ECO:0000313" key="3">
    <source>
        <dbReference type="Proteomes" id="UP000001449"/>
    </source>
</evidence>